<dbReference type="InterPro" id="IPR015037">
    <property type="entry name" value="DUF1919"/>
</dbReference>
<dbReference type="EMBL" id="JBHSGS010000018">
    <property type="protein sequence ID" value="MFC4718868.1"/>
    <property type="molecule type" value="Genomic_DNA"/>
</dbReference>
<comment type="caution">
    <text evidence="1">The sequence shown here is derived from an EMBL/GenBank/DDBJ whole genome shotgun (WGS) entry which is preliminary data.</text>
</comment>
<reference evidence="2" key="1">
    <citation type="journal article" date="2019" name="Int. J. Syst. Evol. Microbiol.">
        <title>The Global Catalogue of Microorganisms (GCM) 10K type strain sequencing project: providing services to taxonomists for standard genome sequencing and annotation.</title>
        <authorList>
            <consortium name="The Broad Institute Genomics Platform"/>
            <consortium name="The Broad Institute Genome Sequencing Center for Infectious Disease"/>
            <person name="Wu L."/>
            <person name="Ma J."/>
        </authorList>
    </citation>
    <scope>NUCLEOTIDE SEQUENCE [LARGE SCALE GENOMIC DNA]</scope>
    <source>
        <strain evidence="2">CGMCC 1.19032</strain>
    </source>
</reference>
<dbReference type="Proteomes" id="UP001595969">
    <property type="component" value="Unassembled WGS sequence"/>
</dbReference>
<dbReference type="SUPFAM" id="SSF142795">
    <property type="entry name" value="CAC2185-like"/>
    <property type="match status" value="1"/>
</dbReference>
<dbReference type="InterPro" id="IPR037226">
    <property type="entry name" value="CAC2185-like_sf"/>
</dbReference>
<dbReference type="RefSeq" id="WP_204654143.1">
    <property type="nucleotide sequence ID" value="NZ_JAFBFD010000020.1"/>
</dbReference>
<accession>A0ABV9MW62</accession>
<protein>
    <submittedName>
        <fullName evidence="1">DUF1919 domain-containing protein</fullName>
    </submittedName>
</protein>
<gene>
    <name evidence="1" type="ORF">ACFO5I_03810</name>
</gene>
<dbReference type="Pfam" id="PF08942">
    <property type="entry name" value="DUF1919"/>
    <property type="match status" value="1"/>
</dbReference>
<evidence type="ECO:0000313" key="2">
    <source>
        <dbReference type="Proteomes" id="UP001595969"/>
    </source>
</evidence>
<organism evidence="1 2">
    <name type="scientific">Enterococcus lemanii</name>
    <dbReference type="NCBI Taxonomy" id="1159752"/>
    <lineage>
        <taxon>Bacteria</taxon>
        <taxon>Bacillati</taxon>
        <taxon>Bacillota</taxon>
        <taxon>Bacilli</taxon>
        <taxon>Lactobacillales</taxon>
        <taxon>Enterococcaceae</taxon>
        <taxon>Enterococcus</taxon>
    </lineage>
</organism>
<name>A0ABV9MW62_9ENTE</name>
<keyword evidence="2" id="KW-1185">Reference proteome</keyword>
<proteinExistence type="predicted"/>
<evidence type="ECO:0000313" key="1">
    <source>
        <dbReference type="EMBL" id="MFC4718868.1"/>
    </source>
</evidence>
<sequence>MGFRNYIEIIRLKFRRIYILFFKNQRRKLLINTDFTIISNNCWGGTVYQSYNLPYNSMTIGLFIMSKDYIKFLSDLEKYLNMDLVFIKIENSKYFISGELSKSTNYPIGLLEDVEIHFLHYDNEIEAKEKWDKRKKRVNLNNLIIKYNNQNGFEESDLEEFDKLSYKNKLFFTNDNNILPKYGYFIKSSGESIRASYEPIIGTKIMNLTYYLNLLK</sequence>